<reference evidence="1" key="1">
    <citation type="submission" date="2018-05" db="EMBL/GenBank/DDBJ databases">
        <authorList>
            <person name="Lanie J.A."/>
            <person name="Ng W.-L."/>
            <person name="Kazmierczak K.M."/>
            <person name="Andrzejewski T.M."/>
            <person name="Davidsen T.M."/>
            <person name="Wayne K.J."/>
            <person name="Tettelin H."/>
            <person name="Glass J.I."/>
            <person name="Rusch D."/>
            <person name="Podicherti R."/>
            <person name="Tsui H.-C.T."/>
            <person name="Winkler M.E."/>
        </authorList>
    </citation>
    <scope>NUCLEOTIDE SEQUENCE</scope>
</reference>
<dbReference type="EMBL" id="UINC01189713">
    <property type="protein sequence ID" value="SVE03530.1"/>
    <property type="molecule type" value="Genomic_DNA"/>
</dbReference>
<organism evidence="1">
    <name type="scientific">marine metagenome</name>
    <dbReference type="NCBI Taxonomy" id="408172"/>
    <lineage>
        <taxon>unclassified sequences</taxon>
        <taxon>metagenomes</taxon>
        <taxon>ecological metagenomes</taxon>
    </lineage>
</organism>
<gene>
    <name evidence="1" type="ORF">METZ01_LOCUS456384</name>
</gene>
<sequence>ALPILEQRWIFPLEQIKIRVDQLLPAGIQLSDGALEVNIDTFSTSASLGTLCTNCEALNGSTATIPAFTSLFNGSVNLPDNISSVEISSGSVQVAVTNGFSFDPLAGGGSITATISDGQDGSQLAEAFFDDSLDPASTVTQSLSIGSANVDTTVFVSIEVTSPGGQIAPIDTNEQLSVDITGTALILTSGTVSIEKHSVEIDTIQLNLEHIGPELTEKIVNGSLIFDVVNPFGVSASGNINIGSTSKSFAINE</sequence>
<proteinExistence type="predicted"/>
<name>A0A383A7D1_9ZZZZ</name>
<accession>A0A383A7D1</accession>
<feature type="non-terminal residue" evidence="1">
    <location>
        <position position="253"/>
    </location>
</feature>
<feature type="non-terminal residue" evidence="1">
    <location>
        <position position="1"/>
    </location>
</feature>
<protein>
    <submittedName>
        <fullName evidence="1">Uncharacterized protein</fullName>
    </submittedName>
</protein>
<evidence type="ECO:0000313" key="1">
    <source>
        <dbReference type="EMBL" id="SVE03530.1"/>
    </source>
</evidence>
<dbReference type="AlphaFoldDB" id="A0A383A7D1"/>